<keyword evidence="1" id="KW-0472">Membrane</keyword>
<name>A0A0D0HPA4_HAEIF</name>
<gene>
    <name evidence="2" type="ORF">NTHI1209_01862</name>
</gene>
<dbReference type="EMBL" id="JMQP01000002">
    <property type="protein sequence ID" value="KIS36221.1"/>
    <property type="molecule type" value="Genomic_DNA"/>
</dbReference>
<dbReference type="Proteomes" id="UP000050700">
    <property type="component" value="Unassembled WGS sequence"/>
</dbReference>
<keyword evidence="1" id="KW-1133">Transmembrane helix</keyword>
<evidence type="ECO:0000313" key="3">
    <source>
        <dbReference type="Proteomes" id="UP000050700"/>
    </source>
</evidence>
<evidence type="ECO:0008006" key="4">
    <source>
        <dbReference type="Google" id="ProtNLM"/>
    </source>
</evidence>
<keyword evidence="1" id="KW-0812">Transmembrane</keyword>
<protein>
    <recommendedName>
        <fullName evidence="4">Competence protein C</fullName>
    </recommendedName>
</protein>
<dbReference type="RefSeq" id="WP_005662592.1">
    <property type="nucleotide sequence ID" value="NZ_AP018771.1"/>
</dbReference>
<dbReference type="PATRIC" id="fig|727.564.peg.1384"/>
<reference evidence="2 3" key="1">
    <citation type="submission" date="2014-05" db="EMBL/GenBank/DDBJ databases">
        <title>Methylome analysis of the phasevarions of Haemophilus influenzae.</title>
        <authorList>
            <person name="Atack J.M."/>
            <person name="Fox K.L."/>
            <person name="Power P.M."/>
            <person name="Clark T."/>
            <person name="Jurcisek J."/>
            <person name="Korlach J."/>
            <person name="Bakaletz L.O."/>
            <person name="Jennings M.P."/>
        </authorList>
    </citation>
    <scope>NUCLEOTIDE SEQUENCE [LARGE SCALE GENOMIC DNA]</scope>
    <source>
        <strain evidence="2 3">1209</strain>
    </source>
</reference>
<organism evidence="2 3">
    <name type="scientific">Haemophilus influenzae</name>
    <dbReference type="NCBI Taxonomy" id="727"/>
    <lineage>
        <taxon>Bacteria</taxon>
        <taxon>Pseudomonadati</taxon>
        <taxon>Pseudomonadota</taxon>
        <taxon>Gammaproteobacteria</taxon>
        <taxon>Pasteurellales</taxon>
        <taxon>Pasteurellaceae</taxon>
        <taxon>Haemophilus</taxon>
    </lineage>
</organism>
<dbReference type="AlphaFoldDB" id="A0A0D0HPA4"/>
<evidence type="ECO:0000256" key="1">
    <source>
        <dbReference type="SAM" id="Phobius"/>
    </source>
</evidence>
<proteinExistence type="predicted"/>
<evidence type="ECO:0000313" key="2">
    <source>
        <dbReference type="EMBL" id="KIS36221.1"/>
    </source>
</evidence>
<sequence length="173" mass="19961">MKAFFNDPLTPFGKWLSQPFYVHGLTFLLLLSAVIFRPVLDYIEGSSRFHEIENELAVKRSELLHQQKILTSLQQQSESRKLSPELAAQIIPLNKQIQRLAARNGLSQHLRWEMGQKPILHLQLTGHFEKTKTFLTALLANSSQLSVSRLQFIKPEDSPLQTEIIFQLDRETK</sequence>
<comment type="caution">
    <text evidence="2">The sequence shown here is derived from an EMBL/GenBank/DDBJ whole genome shotgun (WGS) entry which is preliminary data.</text>
</comment>
<accession>A0A0D0HPA4</accession>
<feature type="transmembrane region" description="Helical" evidence="1">
    <location>
        <begin position="20"/>
        <end position="40"/>
    </location>
</feature>